<gene>
    <name evidence="1" type="ORF">FGL95_30625</name>
</gene>
<dbReference type="AlphaFoldDB" id="A0A848KMD3"/>
<dbReference type="RefSeq" id="WP_169594607.1">
    <property type="nucleotide sequence ID" value="NZ_VCQU01000017.1"/>
</dbReference>
<evidence type="ECO:0000313" key="1">
    <source>
        <dbReference type="EMBL" id="NMN99381.1"/>
    </source>
</evidence>
<name>A0A848KMD3_9NOCA</name>
<dbReference type="Pfam" id="PF19562">
    <property type="entry name" value="DUF6084"/>
    <property type="match status" value="1"/>
</dbReference>
<reference evidence="1 2" key="2">
    <citation type="submission" date="2020-06" db="EMBL/GenBank/DDBJ databases">
        <title>Antribacter stalactiti gen. nov., sp. nov., a new member of the family Nacardiaceae isolated from a cave.</title>
        <authorList>
            <person name="Kim I.S."/>
        </authorList>
    </citation>
    <scope>NUCLEOTIDE SEQUENCE [LARGE SCALE GENOMIC DNA]</scope>
    <source>
        <strain evidence="1 2">YC2-7</strain>
    </source>
</reference>
<reference evidence="1 2" key="1">
    <citation type="submission" date="2019-05" db="EMBL/GenBank/DDBJ databases">
        <authorList>
            <person name="Lee S.D."/>
        </authorList>
    </citation>
    <scope>NUCLEOTIDE SEQUENCE [LARGE SCALE GENOMIC DNA]</scope>
    <source>
        <strain evidence="1 2">YC2-7</strain>
    </source>
</reference>
<sequence length="213" mass="23515">MTALTFTVLDVAPQPYAAEPILNARLRIEEGTGATVHAIALRCQVRIQPHKRRYSEAEAEGLLDLFGPRDRWGSTLRNFLWLNASAMVQGFTGSCEVDLPMPCTYDFEVSASKYLHALEAGGLAVPLEFLFSGTIFTKSESGFSVGQVPWDREASYDMPVQAWKDLVAAHFPNSGWVRLDHATVATLARFKSERGLISLDDAINLLVAREAVE</sequence>
<evidence type="ECO:0000313" key="2">
    <source>
        <dbReference type="Proteomes" id="UP000535543"/>
    </source>
</evidence>
<keyword evidence="2" id="KW-1185">Reference proteome</keyword>
<proteinExistence type="predicted"/>
<comment type="caution">
    <text evidence="1">The sequence shown here is derived from an EMBL/GenBank/DDBJ whole genome shotgun (WGS) entry which is preliminary data.</text>
</comment>
<organism evidence="1 2">
    <name type="scientific">Antrihabitans stalactiti</name>
    <dbReference type="NCBI Taxonomy" id="2584121"/>
    <lineage>
        <taxon>Bacteria</taxon>
        <taxon>Bacillati</taxon>
        <taxon>Actinomycetota</taxon>
        <taxon>Actinomycetes</taxon>
        <taxon>Mycobacteriales</taxon>
        <taxon>Nocardiaceae</taxon>
        <taxon>Antrihabitans</taxon>
    </lineage>
</organism>
<dbReference type="Proteomes" id="UP000535543">
    <property type="component" value="Unassembled WGS sequence"/>
</dbReference>
<protein>
    <submittedName>
        <fullName evidence="1">Uncharacterized protein</fullName>
    </submittedName>
</protein>
<dbReference type="EMBL" id="VCQU01000017">
    <property type="protein sequence ID" value="NMN99381.1"/>
    <property type="molecule type" value="Genomic_DNA"/>
</dbReference>
<accession>A0A848KMD3</accession>
<dbReference type="InterPro" id="IPR045730">
    <property type="entry name" value="DUF6084"/>
</dbReference>